<evidence type="ECO:0000256" key="6">
    <source>
        <dbReference type="SAM" id="MobiDB-lite"/>
    </source>
</evidence>
<feature type="compositionally biased region" description="Basic and acidic residues" evidence="6">
    <location>
        <begin position="81"/>
        <end position="90"/>
    </location>
</feature>
<dbReference type="GO" id="GO:0003724">
    <property type="term" value="F:RNA helicase activity"/>
    <property type="evidence" value="ECO:0007669"/>
    <property type="project" value="TreeGrafter"/>
</dbReference>
<dbReference type="RefSeq" id="XP_007334454.1">
    <property type="nucleotide sequence ID" value="XM_007334392.1"/>
</dbReference>
<dbReference type="InterPro" id="IPR045055">
    <property type="entry name" value="DNA2/NAM7-like"/>
</dbReference>
<evidence type="ECO:0000256" key="5">
    <source>
        <dbReference type="ARBA" id="ARBA00022840"/>
    </source>
</evidence>
<feature type="region of interest" description="Disordered" evidence="6">
    <location>
        <begin position="1"/>
        <end position="95"/>
    </location>
</feature>
<evidence type="ECO:0000256" key="1">
    <source>
        <dbReference type="ARBA" id="ARBA00007913"/>
    </source>
</evidence>
<evidence type="ECO:0008006" key="11">
    <source>
        <dbReference type="Google" id="ProtNLM"/>
    </source>
</evidence>
<dbReference type="EMBL" id="JH971424">
    <property type="protein sequence ID" value="EKM74916.1"/>
    <property type="molecule type" value="Genomic_DNA"/>
</dbReference>
<dbReference type="Gene3D" id="3.40.50.300">
    <property type="entry name" value="P-loop containing nucleotide triphosphate hydrolases"/>
    <property type="match status" value="2"/>
</dbReference>
<sequence>MVLPFHPSSGLPMSVGPNGTPTSNMMAQAASGNVALPENRLSEKRRESFRAGAQPVDSSQYVSQRPGSSSWQRTGTSGTRDNSRMVHTDSDPTSSLRFDWRKRSGSREITLSTPDNRKRYPKRKIPAIDPLRPGEPYFDAIQSYQNHFLPLLESEEAESRNDITERLSSWSIARLKEEGYCLTDLCAYWCKTNQYGKPVAAFQLGPGIILPSGLKFENGGEIMVSRLNPLDEQPFKGSIVEMTQTQMKVCFPTEFEEEGLWRVDLDRSNIIFERMRKAMSYLHYDVDYLERLPRARDQEVILHGTNLRDVLLQSEDPSRVEAGNQDFHTLQAADDVSYPTDVLSHDVRGFSTKEFESIFKDDMRIHSWVERYLRDDPLVMEGDPDFKHLNKSQIKAMATMIGKRISLVQGPPGTGKTKTIVETIKLLKLHFEVSHPILVCTYTNVAVDNLLEGFAKAGLKPLRVGFGSRIRASLQEYSLDHLLLKHPLQPLLLETIALLDKMEEEISQLGALIRDTLKKIEGKTPSAAMEQRVRNMSQAMGMKDRRRNELRAKKYGLQQEMLHDIVKSADVVCSTCITSASSALNVADFPVVFVDEASMSTEPATLIPIMKGSRHLALIGDHKQLPPVIVSQEARAQGLAVSLFERLTEEGIVPSVMLDIQYRMHPRISHFPSLEFYNSSIQDGTTDKDGNVVVGLEPPMSLTHLLQDGNHEGQSRSRPSVIFLDHFGYETMSGRSRVNHHEAQIVVSLVEDLLLQNPQLRGQDIGIIAPYVAQINLLNRLLTTDVRNGERFREVLGNQRYRDMSDVEVKTVDGFEGREKEVIVFSTVRNNDSGRIGFLADRRRLNVGLTRAKRGLFVVGGMRTIGGPIREAEYGVTVAGVGVKKRGGKGADSWKRYAAWLAKEGLVLKLVGEKLDRVLYGNLRLMSTKRDSLRGTT</sequence>
<evidence type="ECO:0000259" key="7">
    <source>
        <dbReference type="Pfam" id="PF13086"/>
    </source>
</evidence>
<name>K5WI09_AGABU</name>
<dbReference type="AlphaFoldDB" id="K5WI09"/>
<dbReference type="HOGENOM" id="CLU_001666_8_3_1"/>
<keyword evidence="4" id="KW-0347">Helicase</keyword>
<feature type="compositionally biased region" description="Basic and acidic residues" evidence="6">
    <location>
        <begin position="40"/>
        <end position="49"/>
    </location>
</feature>
<dbReference type="Pfam" id="PF13086">
    <property type="entry name" value="AAA_11"/>
    <property type="match status" value="1"/>
</dbReference>
<evidence type="ECO:0000256" key="2">
    <source>
        <dbReference type="ARBA" id="ARBA00022741"/>
    </source>
</evidence>
<organism evidence="9 10">
    <name type="scientific">Agaricus bisporus var. burnettii (strain JB137-S8 / ATCC MYA-4627 / FGSC 10392)</name>
    <name type="common">White button mushroom</name>
    <dbReference type="NCBI Taxonomy" id="597362"/>
    <lineage>
        <taxon>Eukaryota</taxon>
        <taxon>Fungi</taxon>
        <taxon>Dikarya</taxon>
        <taxon>Basidiomycota</taxon>
        <taxon>Agaricomycotina</taxon>
        <taxon>Agaricomycetes</taxon>
        <taxon>Agaricomycetidae</taxon>
        <taxon>Agaricales</taxon>
        <taxon>Agaricineae</taxon>
        <taxon>Agaricaceae</taxon>
        <taxon>Agaricus</taxon>
    </lineage>
</organism>
<dbReference type="PANTHER" id="PTHR10887:SF517">
    <property type="entry name" value="RNA HELICASE NONSENSE MRNA REDUCING FACTOR"/>
    <property type="match status" value="1"/>
</dbReference>
<dbReference type="OrthoDB" id="6513042at2759"/>
<accession>K5WI09</accession>
<dbReference type="PANTHER" id="PTHR10887">
    <property type="entry name" value="DNA2/NAM7 HELICASE FAMILY"/>
    <property type="match status" value="1"/>
</dbReference>
<gene>
    <name evidence="9" type="ORF">AGABI1DRAFT_123471</name>
</gene>
<dbReference type="Proteomes" id="UP000008493">
    <property type="component" value="Unassembled WGS sequence"/>
</dbReference>
<dbReference type="STRING" id="597362.K5WI09"/>
<dbReference type="InParanoid" id="K5WI09"/>
<protein>
    <recommendedName>
        <fullName evidence="11">AAA+ ATPase domain-containing protein</fullName>
    </recommendedName>
</protein>
<dbReference type="SUPFAM" id="SSF52540">
    <property type="entry name" value="P-loop containing nucleoside triphosphate hydrolases"/>
    <property type="match status" value="1"/>
</dbReference>
<keyword evidence="5" id="KW-0067">ATP-binding</keyword>
<dbReference type="GO" id="GO:0005694">
    <property type="term" value="C:chromosome"/>
    <property type="evidence" value="ECO:0007669"/>
    <property type="project" value="UniProtKB-ARBA"/>
</dbReference>
<keyword evidence="3" id="KW-0378">Hydrolase</keyword>
<dbReference type="OMA" id="IMKGSRH"/>
<dbReference type="InterPro" id="IPR047187">
    <property type="entry name" value="SF1_C_Upf1"/>
</dbReference>
<proteinExistence type="inferred from homology"/>
<feature type="domain" description="DNA2/NAM7 helicase-like C-terminal" evidence="8">
    <location>
        <begin position="640"/>
        <end position="861"/>
    </location>
</feature>
<dbReference type="GO" id="GO:0005737">
    <property type="term" value="C:cytoplasm"/>
    <property type="evidence" value="ECO:0007669"/>
    <property type="project" value="TreeGrafter"/>
</dbReference>
<dbReference type="GO" id="GO:0016787">
    <property type="term" value="F:hydrolase activity"/>
    <property type="evidence" value="ECO:0007669"/>
    <property type="project" value="UniProtKB-KW"/>
</dbReference>
<dbReference type="GO" id="GO:0005524">
    <property type="term" value="F:ATP binding"/>
    <property type="evidence" value="ECO:0007669"/>
    <property type="project" value="UniProtKB-KW"/>
</dbReference>
<dbReference type="FunFam" id="3.40.50.300:FF:000326">
    <property type="entry name" value="P-loop containing nucleoside triphosphate hydrolase"/>
    <property type="match status" value="1"/>
</dbReference>
<evidence type="ECO:0000256" key="3">
    <source>
        <dbReference type="ARBA" id="ARBA00022801"/>
    </source>
</evidence>
<dbReference type="Pfam" id="PF13087">
    <property type="entry name" value="AAA_12"/>
    <property type="match status" value="1"/>
</dbReference>
<reference evidence="10" key="1">
    <citation type="journal article" date="2012" name="Proc. Natl. Acad. Sci. U.S.A.">
        <title>Genome sequence of the button mushroom Agaricus bisporus reveals mechanisms governing adaptation to a humic-rich ecological niche.</title>
        <authorList>
            <person name="Morin E."/>
            <person name="Kohler A."/>
            <person name="Baker A.R."/>
            <person name="Foulongne-Oriol M."/>
            <person name="Lombard V."/>
            <person name="Nagy L.G."/>
            <person name="Ohm R.A."/>
            <person name="Patyshakuliyeva A."/>
            <person name="Brun A."/>
            <person name="Aerts A.L."/>
            <person name="Bailey A.M."/>
            <person name="Billette C."/>
            <person name="Coutinho P.M."/>
            <person name="Deakin G."/>
            <person name="Doddapaneni H."/>
            <person name="Floudas D."/>
            <person name="Grimwood J."/>
            <person name="Hilden K."/>
            <person name="Kuees U."/>
            <person name="LaButti K.M."/>
            <person name="Lapidus A."/>
            <person name="Lindquist E.A."/>
            <person name="Lucas S.M."/>
            <person name="Murat C."/>
            <person name="Riley R.W."/>
            <person name="Salamov A.A."/>
            <person name="Schmutz J."/>
            <person name="Subramanian V."/>
            <person name="Woesten H.A.B."/>
            <person name="Xu J."/>
            <person name="Eastwood D.C."/>
            <person name="Foster G.D."/>
            <person name="Sonnenberg A.S."/>
            <person name="Cullen D."/>
            <person name="de Vries R.P."/>
            <person name="Lundell T."/>
            <person name="Hibbett D.S."/>
            <person name="Henrissat B."/>
            <person name="Burton K.S."/>
            <person name="Kerrigan R.W."/>
            <person name="Challen M.P."/>
            <person name="Grigoriev I.V."/>
            <person name="Martin F."/>
        </authorList>
    </citation>
    <scope>NUCLEOTIDE SEQUENCE [LARGE SCALE GENOMIC DNA]</scope>
    <source>
        <strain evidence="10">JB137-S8 / ATCC MYA-4627 / FGSC 10392</strain>
    </source>
</reference>
<feature type="domain" description="DNA2/NAM7 helicase helicase" evidence="7">
    <location>
        <begin position="388"/>
        <end position="632"/>
    </location>
</feature>
<dbReference type="InterPro" id="IPR041679">
    <property type="entry name" value="DNA2/NAM7-like_C"/>
</dbReference>
<feature type="compositionally biased region" description="Polar residues" evidence="6">
    <location>
        <begin position="56"/>
        <end position="80"/>
    </location>
</feature>
<evidence type="ECO:0000313" key="9">
    <source>
        <dbReference type="EMBL" id="EKM74916.1"/>
    </source>
</evidence>
<feature type="compositionally biased region" description="Polar residues" evidence="6">
    <location>
        <begin position="17"/>
        <end position="26"/>
    </location>
</feature>
<evidence type="ECO:0000313" key="10">
    <source>
        <dbReference type="Proteomes" id="UP000008493"/>
    </source>
</evidence>
<keyword evidence="10" id="KW-1185">Reference proteome</keyword>
<dbReference type="GeneID" id="18826001"/>
<comment type="similarity">
    <text evidence="1">Belongs to the DNA2/NAM7 helicase family.</text>
</comment>
<dbReference type="eggNOG" id="KOG1802">
    <property type="taxonomic scope" value="Eukaryota"/>
</dbReference>
<evidence type="ECO:0000256" key="4">
    <source>
        <dbReference type="ARBA" id="ARBA00022806"/>
    </source>
</evidence>
<dbReference type="InterPro" id="IPR041677">
    <property type="entry name" value="DNA2/NAM7_AAA_11"/>
</dbReference>
<dbReference type="KEGG" id="abp:AGABI1DRAFT123471"/>
<keyword evidence="2" id="KW-0547">Nucleotide-binding</keyword>
<dbReference type="InterPro" id="IPR027417">
    <property type="entry name" value="P-loop_NTPase"/>
</dbReference>
<dbReference type="GO" id="GO:0000184">
    <property type="term" value="P:nuclear-transcribed mRNA catabolic process, nonsense-mediated decay"/>
    <property type="evidence" value="ECO:0007669"/>
    <property type="project" value="TreeGrafter"/>
</dbReference>
<evidence type="ECO:0000259" key="8">
    <source>
        <dbReference type="Pfam" id="PF13087"/>
    </source>
</evidence>
<dbReference type="CDD" id="cd18808">
    <property type="entry name" value="SF1_C_Upf1"/>
    <property type="match status" value="1"/>
</dbReference>